<comment type="caution">
    <text evidence="6">The sequence shown here is derived from an EMBL/GenBank/DDBJ whole genome shotgun (WGS) entry which is preliminary data.</text>
</comment>
<evidence type="ECO:0000313" key="7">
    <source>
        <dbReference type="Proteomes" id="UP000324479"/>
    </source>
</evidence>
<keyword evidence="7" id="KW-1185">Reference proteome</keyword>
<evidence type="ECO:0000256" key="4">
    <source>
        <dbReference type="SAM" id="Phobius"/>
    </source>
</evidence>
<evidence type="ECO:0000256" key="1">
    <source>
        <dbReference type="ARBA" id="ARBA00008779"/>
    </source>
</evidence>
<evidence type="ECO:0000259" key="5">
    <source>
        <dbReference type="Pfam" id="PF00884"/>
    </source>
</evidence>
<dbReference type="Proteomes" id="UP000324479">
    <property type="component" value="Unassembled WGS sequence"/>
</dbReference>
<dbReference type="Gene3D" id="2.115.10.20">
    <property type="entry name" value="Glycosyl hydrolase domain, family 43"/>
    <property type="match status" value="1"/>
</dbReference>
<dbReference type="EMBL" id="VWOX01000003">
    <property type="protein sequence ID" value="KAA5545597.1"/>
    <property type="molecule type" value="Genomic_DNA"/>
</dbReference>
<evidence type="ECO:0000313" key="6">
    <source>
        <dbReference type="EMBL" id="KAA5545597.1"/>
    </source>
</evidence>
<dbReference type="CDD" id="cd16025">
    <property type="entry name" value="PAS_like"/>
    <property type="match status" value="1"/>
</dbReference>
<dbReference type="PANTHER" id="PTHR42693">
    <property type="entry name" value="ARYLSULFATASE FAMILY MEMBER"/>
    <property type="match status" value="1"/>
</dbReference>
<keyword evidence="4" id="KW-0812">Transmembrane</keyword>
<keyword evidence="6" id="KW-0808">Transferase</keyword>
<gene>
    <name evidence="6" type="ORF">FYK55_07005</name>
</gene>
<dbReference type="InterPro" id="IPR050738">
    <property type="entry name" value="Sulfatase"/>
</dbReference>
<dbReference type="Gene3D" id="3.40.720.10">
    <property type="entry name" value="Alkaline Phosphatase, subunit A"/>
    <property type="match status" value="1"/>
</dbReference>
<dbReference type="PANTHER" id="PTHR42693:SF53">
    <property type="entry name" value="ENDO-4-O-SULFATASE"/>
    <property type="match status" value="1"/>
</dbReference>
<dbReference type="FunFam" id="3.30.1120.10:FF:000008">
    <property type="entry name" value="Arylsulfatase"/>
    <property type="match status" value="1"/>
</dbReference>
<keyword evidence="4" id="KW-1133">Transmembrane helix</keyword>
<dbReference type="Gene3D" id="3.30.1120.10">
    <property type="match status" value="1"/>
</dbReference>
<proteinExistence type="inferred from homology"/>
<dbReference type="GO" id="GO:0016740">
    <property type="term" value="F:transferase activity"/>
    <property type="evidence" value="ECO:0007669"/>
    <property type="project" value="UniProtKB-KW"/>
</dbReference>
<feature type="transmembrane region" description="Helical" evidence="4">
    <location>
        <begin position="20"/>
        <end position="42"/>
    </location>
</feature>
<dbReference type="GO" id="GO:0004065">
    <property type="term" value="F:arylsulfatase activity"/>
    <property type="evidence" value="ECO:0007669"/>
    <property type="project" value="TreeGrafter"/>
</dbReference>
<sequence>MRNEVGATQRFGVVDNTARVLRVAIALLVSIVAFQVGTVHAASDRPNIILILADDLGYSDLGCYGGEIDTPNIDALAADGVRFTQLYNSARCCPSRASLMTGLYPTQAGIGDFTTNKPSPQRGPGYLGRLNDRCATLAEVLKPAGYRCFYVGKWHMHPDTGPIKRGFGEFYGYTRGHSHDQYDADYYIRLPEDHKKEIDPPADQFYATDVFNDYAIEFINQGQQSGKPWFLFLGHSSPHFPVQAPASRADKYDEVYQRGWDVLREERFERMTNLGLVDGDHWHLSPRSLVPVDRDDIANGFSGQQNPAWDSLDQARQLDLARRMAVFAAMVEGVDSGVGRIVDHLKQTDDLDNTLILFLSDNGACYEWGPFGFDDTSRKGTTVLRTGDELRATGGRGTHQSYGSAWSNLGNTPFRLYKHFTHEGGISTPFIAHWPQGIGKPDKWVRDPAHVMDVMPTLIEVAGAEYPAKREGNEVTPLEGTSLLPAMRGEGLADRTIGFDHQAAHAIRQGEWKAVYAKRMPHELTWELYNLAEDRCELTDLAKQHPDRLQQMIASWETWARRVGVIWGSAKPGSTGRQTVDATGTQATQPAIANRPLTIEVRVEGDLSDGVAVAQGGNQHGFALHFVDGKPTFDVRVRGDVKRLSWDRKVSGSVKLKATLTADRMTLQVNDEDPIVGPSKGLIPVQPVDDLSIGFDDRTAAGDYEAPNRFTGKVIGHRVHSTESDDTPSSQNHSKPSVKGGKRQLGNVTRPMFADPHYNGSCDPEIVWNAHENEWFIYYTARRATRESASYVGTPLGVISSPDLLNWRFRGYCAFDGRKGTPDNADTHWAPGIIVRATSCICLPRTRPPRTRPGEATG</sequence>
<name>A0A5M6DDG0_9BACT</name>
<evidence type="ECO:0000256" key="3">
    <source>
        <dbReference type="SAM" id="MobiDB-lite"/>
    </source>
</evidence>
<comment type="similarity">
    <text evidence="1">Belongs to the sulfatase family.</text>
</comment>
<keyword evidence="4" id="KW-0472">Membrane</keyword>
<dbReference type="InterPro" id="IPR017850">
    <property type="entry name" value="Alkaline_phosphatase_core_sf"/>
</dbReference>
<dbReference type="SUPFAM" id="SSF53649">
    <property type="entry name" value="Alkaline phosphatase-like"/>
    <property type="match status" value="1"/>
</dbReference>
<feature type="region of interest" description="Disordered" evidence="3">
    <location>
        <begin position="719"/>
        <end position="747"/>
    </location>
</feature>
<dbReference type="AlphaFoldDB" id="A0A5M6DDG0"/>
<protein>
    <submittedName>
        <fullName evidence="6">Sulfatase-like hydrolase/transferase</fullName>
    </submittedName>
</protein>
<accession>A0A5M6DDG0</accession>
<dbReference type="Pfam" id="PF00884">
    <property type="entry name" value="Sulfatase"/>
    <property type="match status" value="1"/>
</dbReference>
<dbReference type="InterPro" id="IPR023296">
    <property type="entry name" value="Glyco_hydro_beta-prop_sf"/>
</dbReference>
<evidence type="ECO:0000256" key="2">
    <source>
        <dbReference type="ARBA" id="ARBA00022801"/>
    </source>
</evidence>
<organism evidence="6 7">
    <name type="scientific">Roseiconus nitratireducens</name>
    <dbReference type="NCBI Taxonomy" id="2605748"/>
    <lineage>
        <taxon>Bacteria</taxon>
        <taxon>Pseudomonadati</taxon>
        <taxon>Planctomycetota</taxon>
        <taxon>Planctomycetia</taxon>
        <taxon>Pirellulales</taxon>
        <taxon>Pirellulaceae</taxon>
        <taxon>Roseiconus</taxon>
    </lineage>
</organism>
<keyword evidence="2 6" id="KW-0378">Hydrolase</keyword>
<reference evidence="6 7" key="1">
    <citation type="submission" date="2019-08" db="EMBL/GenBank/DDBJ databases">
        <authorList>
            <person name="Dhanesh K."/>
            <person name="Kumar G."/>
            <person name="Sasikala C."/>
            <person name="Venkata Ramana C."/>
        </authorList>
    </citation>
    <scope>NUCLEOTIDE SEQUENCE [LARGE SCALE GENOMIC DNA]</scope>
    <source>
        <strain evidence="6 7">JC645</strain>
    </source>
</reference>
<dbReference type="SUPFAM" id="SSF75005">
    <property type="entry name" value="Arabinanase/levansucrase/invertase"/>
    <property type="match status" value="1"/>
</dbReference>
<dbReference type="InterPro" id="IPR000917">
    <property type="entry name" value="Sulfatase_N"/>
</dbReference>
<feature type="domain" description="Sulfatase N-terminal" evidence="5">
    <location>
        <begin position="46"/>
        <end position="464"/>
    </location>
</feature>